<dbReference type="InterPro" id="IPR003837">
    <property type="entry name" value="GatC"/>
</dbReference>
<comment type="function">
    <text evidence="1">Allows the formation of correctly charged Asn-tRNA(Asn) or Gln-tRNA(Gln) through the transamidation of misacylated Asp-tRNA(Asn) or Glu-tRNA(Gln) in organisms which lack either or both of asparaginyl-tRNA or glutaminyl-tRNA synthetases. The reaction takes place in the presence of glutamine and ATP through an activated phospho-Asp-tRNA(Asn) or phospho-Glu-tRNA(Gln).</text>
</comment>
<protein>
    <recommendedName>
        <fullName evidence="1">Aspartyl/glutamyl-tRNA(Asn/Gln) amidotransferase subunit C</fullName>
        <shortName evidence="1">Asp/Glu-ADT subunit C</shortName>
        <ecNumber evidence="1">6.3.5.-</ecNumber>
    </recommendedName>
</protein>
<dbReference type="EMBL" id="PQWY01000012">
    <property type="protein sequence ID" value="PPK30158.1"/>
    <property type="molecule type" value="Genomic_DNA"/>
</dbReference>
<evidence type="ECO:0000313" key="3">
    <source>
        <dbReference type="Proteomes" id="UP000239239"/>
    </source>
</evidence>
<dbReference type="GO" id="GO:0016740">
    <property type="term" value="F:transferase activity"/>
    <property type="evidence" value="ECO:0007669"/>
    <property type="project" value="UniProtKB-KW"/>
</dbReference>
<dbReference type="InterPro" id="IPR036113">
    <property type="entry name" value="Asp/Glu-ADT_sf_sub_c"/>
</dbReference>
<keyword evidence="1" id="KW-0648">Protein biosynthesis</keyword>
<comment type="catalytic activity">
    <reaction evidence="1">
        <text>L-glutamyl-tRNA(Gln) + L-glutamine + ATP + H2O = L-glutaminyl-tRNA(Gln) + L-glutamate + ADP + phosphate + H(+)</text>
        <dbReference type="Rhea" id="RHEA:17521"/>
        <dbReference type="Rhea" id="RHEA-COMP:9681"/>
        <dbReference type="Rhea" id="RHEA-COMP:9684"/>
        <dbReference type="ChEBI" id="CHEBI:15377"/>
        <dbReference type="ChEBI" id="CHEBI:15378"/>
        <dbReference type="ChEBI" id="CHEBI:29985"/>
        <dbReference type="ChEBI" id="CHEBI:30616"/>
        <dbReference type="ChEBI" id="CHEBI:43474"/>
        <dbReference type="ChEBI" id="CHEBI:58359"/>
        <dbReference type="ChEBI" id="CHEBI:78520"/>
        <dbReference type="ChEBI" id="CHEBI:78521"/>
        <dbReference type="ChEBI" id="CHEBI:456216"/>
    </reaction>
</comment>
<dbReference type="GO" id="GO:0050566">
    <property type="term" value="F:asparaginyl-tRNA synthase (glutamine-hydrolyzing) activity"/>
    <property type="evidence" value="ECO:0007669"/>
    <property type="project" value="RHEA"/>
</dbReference>
<dbReference type="NCBIfam" id="TIGR00135">
    <property type="entry name" value="gatC"/>
    <property type="match status" value="1"/>
</dbReference>
<dbReference type="PANTHER" id="PTHR15004:SF0">
    <property type="entry name" value="GLUTAMYL-TRNA(GLN) AMIDOTRANSFERASE SUBUNIT C, MITOCHONDRIAL"/>
    <property type="match status" value="1"/>
</dbReference>
<reference evidence="2 3" key="1">
    <citation type="submission" date="2018-02" db="EMBL/GenBank/DDBJ databases">
        <title>Draft genome sequences of four Legionella pneumophila clinical strains isolated in Ontario.</title>
        <authorList>
            <person name="Fortuna A."/>
            <person name="Ramnarine R."/>
            <person name="Li A."/>
            <person name="Frantz C."/>
            <person name="Mallo G."/>
        </authorList>
    </citation>
    <scope>NUCLEOTIDE SEQUENCE [LARGE SCALE GENOMIC DNA]</scope>
    <source>
        <strain evidence="2 3">LG61</strain>
    </source>
</reference>
<proteinExistence type="inferred from homology"/>
<keyword evidence="2" id="KW-0808">Transferase</keyword>
<dbReference type="GO" id="GO:0006450">
    <property type="term" value="P:regulation of translational fidelity"/>
    <property type="evidence" value="ECO:0007669"/>
    <property type="project" value="InterPro"/>
</dbReference>
<dbReference type="PANTHER" id="PTHR15004">
    <property type="entry name" value="GLUTAMYL-TRNA(GLN) AMIDOTRANSFERASE SUBUNIT C, MITOCHONDRIAL"/>
    <property type="match status" value="1"/>
</dbReference>
<dbReference type="Pfam" id="PF02686">
    <property type="entry name" value="GatC"/>
    <property type="match status" value="1"/>
</dbReference>
<dbReference type="Gene3D" id="1.10.20.60">
    <property type="entry name" value="Glu-tRNAGln amidotransferase C subunit, N-terminal domain"/>
    <property type="match status" value="1"/>
</dbReference>
<evidence type="ECO:0000313" key="2">
    <source>
        <dbReference type="EMBL" id="PPK30158.1"/>
    </source>
</evidence>
<sequence length="100" mass="11179">MAMTLSAKDLENISKLAYLNEDSEHSAKLTQEVSAIMDFVDQLKTIDTSQVAPLFHPLALNQRLRPDEITEAECLAELEAMAPLFEDNLYLVPKVISSDK</sequence>
<dbReference type="Proteomes" id="UP000239239">
    <property type="component" value="Unassembled WGS sequence"/>
</dbReference>
<dbReference type="GO" id="GO:0005524">
    <property type="term" value="F:ATP binding"/>
    <property type="evidence" value="ECO:0007669"/>
    <property type="project" value="UniProtKB-KW"/>
</dbReference>
<dbReference type="SUPFAM" id="SSF141000">
    <property type="entry name" value="Glu-tRNAGln amidotransferase C subunit"/>
    <property type="match status" value="1"/>
</dbReference>
<name>A0A2S6EY94_LEGPN</name>
<dbReference type="AlphaFoldDB" id="A0A2S6EY94"/>
<dbReference type="OrthoDB" id="9794326at2"/>
<comment type="subunit">
    <text evidence="1">Heterotrimer of A, B and C subunits.</text>
</comment>
<dbReference type="HAMAP" id="MF_00122">
    <property type="entry name" value="GatC"/>
    <property type="match status" value="1"/>
</dbReference>
<dbReference type="GO" id="GO:0006412">
    <property type="term" value="P:translation"/>
    <property type="evidence" value="ECO:0007669"/>
    <property type="project" value="UniProtKB-UniRule"/>
</dbReference>
<keyword evidence="1" id="KW-0547">Nucleotide-binding</keyword>
<keyword evidence="1" id="KW-0067">ATP-binding</keyword>
<gene>
    <name evidence="1" type="primary">gatC</name>
    <name evidence="2" type="ORF">C3928_08740</name>
</gene>
<dbReference type="GO" id="GO:0050567">
    <property type="term" value="F:glutaminyl-tRNA synthase (glutamine-hydrolyzing) activity"/>
    <property type="evidence" value="ECO:0007669"/>
    <property type="project" value="UniProtKB-UniRule"/>
</dbReference>
<keyword evidence="1" id="KW-0436">Ligase</keyword>
<dbReference type="EC" id="6.3.5.-" evidence="1"/>
<comment type="catalytic activity">
    <reaction evidence="1">
        <text>L-aspartyl-tRNA(Asn) + L-glutamine + ATP + H2O = L-asparaginyl-tRNA(Asn) + L-glutamate + ADP + phosphate + 2 H(+)</text>
        <dbReference type="Rhea" id="RHEA:14513"/>
        <dbReference type="Rhea" id="RHEA-COMP:9674"/>
        <dbReference type="Rhea" id="RHEA-COMP:9677"/>
        <dbReference type="ChEBI" id="CHEBI:15377"/>
        <dbReference type="ChEBI" id="CHEBI:15378"/>
        <dbReference type="ChEBI" id="CHEBI:29985"/>
        <dbReference type="ChEBI" id="CHEBI:30616"/>
        <dbReference type="ChEBI" id="CHEBI:43474"/>
        <dbReference type="ChEBI" id="CHEBI:58359"/>
        <dbReference type="ChEBI" id="CHEBI:78515"/>
        <dbReference type="ChEBI" id="CHEBI:78516"/>
        <dbReference type="ChEBI" id="CHEBI:456216"/>
    </reaction>
</comment>
<comment type="caution">
    <text evidence="2">The sequence shown here is derived from an EMBL/GenBank/DDBJ whole genome shotgun (WGS) entry which is preliminary data.</text>
</comment>
<evidence type="ECO:0000256" key="1">
    <source>
        <dbReference type="HAMAP-Rule" id="MF_00122"/>
    </source>
</evidence>
<dbReference type="GO" id="GO:0070681">
    <property type="term" value="P:glutaminyl-tRNAGln biosynthesis via transamidation"/>
    <property type="evidence" value="ECO:0007669"/>
    <property type="project" value="TreeGrafter"/>
</dbReference>
<accession>A0A2S6EY94</accession>
<organism evidence="2 3">
    <name type="scientific">Legionella pneumophila</name>
    <dbReference type="NCBI Taxonomy" id="446"/>
    <lineage>
        <taxon>Bacteria</taxon>
        <taxon>Pseudomonadati</taxon>
        <taxon>Pseudomonadota</taxon>
        <taxon>Gammaproteobacteria</taxon>
        <taxon>Legionellales</taxon>
        <taxon>Legionellaceae</taxon>
        <taxon>Legionella</taxon>
    </lineage>
</organism>
<comment type="similarity">
    <text evidence="1">Belongs to the GatC family.</text>
</comment>